<evidence type="ECO:0000256" key="2">
    <source>
        <dbReference type="SAM" id="MobiDB-lite"/>
    </source>
</evidence>
<evidence type="ECO:0000256" key="1">
    <source>
        <dbReference type="ARBA" id="ARBA00007319"/>
    </source>
</evidence>
<keyword evidence="5" id="KW-1185">Reference proteome</keyword>
<gene>
    <name evidence="4" type="ORF">ACHAW5_000091</name>
</gene>
<dbReference type="InterPro" id="IPR036390">
    <property type="entry name" value="WH_DNA-bd_sf"/>
</dbReference>
<dbReference type="FunFam" id="1.10.10.10:FF:000029">
    <property type="entry name" value="Proliferation-associated 2G4, a"/>
    <property type="match status" value="1"/>
</dbReference>
<dbReference type="SUPFAM" id="SSF46785">
    <property type="entry name" value="Winged helix' DNA-binding domain"/>
    <property type="match status" value="1"/>
</dbReference>
<protein>
    <recommendedName>
        <fullName evidence="3">Peptidase M24 domain-containing protein</fullName>
    </recommendedName>
</protein>
<dbReference type="CDD" id="cd01089">
    <property type="entry name" value="PA2G4-like"/>
    <property type="match status" value="1"/>
</dbReference>
<reference evidence="4 5" key="1">
    <citation type="submission" date="2024-10" db="EMBL/GenBank/DDBJ databases">
        <title>Updated reference genomes for cyclostephanoid diatoms.</title>
        <authorList>
            <person name="Roberts W.R."/>
            <person name="Alverson A.J."/>
        </authorList>
    </citation>
    <scope>NUCLEOTIDE SEQUENCE [LARGE SCALE GENOMIC DNA]</scope>
    <source>
        <strain evidence="4 5">AJA276-08</strain>
    </source>
</reference>
<organism evidence="4 5">
    <name type="scientific">Stephanodiscus triporus</name>
    <dbReference type="NCBI Taxonomy" id="2934178"/>
    <lineage>
        <taxon>Eukaryota</taxon>
        <taxon>Sar</taxon>
        <taxon>Stramenopiles</taxon>
        <taxon>Ochrophyta</taxon>
        <taxon>Bacillariophyta</taxon>
        <taxon>Coscinodiscophyceae</taxon>
        <taxon>Thalassiosirophycidae</taxon>
        <taxon>Stephanodiscales</taxon>
        <taxon>Stephanodiscaceae</taxon>
        <taxon>Stephanodiscus</taxon>
    </lineage>
</organism>
<comment type="caution">
    <text evidence="4">The sequence shown here is derived from an EMBL/GenBank/DDBJ whole genome shotgun (WGS) entry which is preliminary data.</text>
</comment>
<dbReference type="InterPro" id="IPR000994">
    <property type="entry name" value="Pept_M24"/>
</dbReference>
<dbReference type="SUPFAM" id="SSF55920">
    <property type="entry name" value="Creatinase/aminopeptidase"/>
    <property type="match status" value="1"/>
</dbReference>
<dbReference type="InterPro" id="IPR036388">
    <property type="entry name" value="WH-like_DNA-bd_sf"/>
</dbReference>
<accession>A0ABD3QWH4</accession>
<dbReference type="PANTHER" id="PTHR10804">
    <property type="entry name" value="PROTEASE FAMILY M24 METHIONYL AMINOPEPTIDASE, AMINOPEPTIDASE P"/>
    <property type="match status" value="1"/>
</dbReference>
<dbReference type="AlphaFoldDB" id="A0ABD3QWH4"/>
<name>A0ABD3QWH4_9STRA</name>
<feature type="domain" description="Peptidase M24" evidence="3">
    <location>
        <begin position="43"/>
        <end position="228"/>
    </location>
</feature>
<dbReference type="EMBL" id="JALLAZ020000074">
    <property type="protein sequence ID" value="KAL3804617.1"/>
    <property type="molecule type" value="Genomic_DNA"/>
</dbReference>
<dbReference type="Proteomes" id="UP001530315">
    <property type="component" value="Unassembled WGS sequence"/>
</dbReference>
<dbReference type="InterPro" id="IPR036005">
    <property type="entry name" value="Creatinase/aminopeptidase-like"/>
</dbReference>
<proteinExistence type="inferred from homology"/>
<comment type="similarity">
    <text evidence="1">Belongs to the peptidase M24 family.</text>
</comment>
<sequence length="433" mass="46119">MSAEDEDDISVASSDEVDDEEKKDDAEEALVTDLSDSDVCTKYQEASRVVNLALSGLVSRCMPGARVGELCKFGHDVIDAACSKLYKGSSGAPGGGGSAGGGNSNKGGGGNKRIEKGVAFPVCVSVNDVICNRCPLASEETEPLKAGDIVKLDLGVHIDGYISVAAHTLIVPSSPDSTPTDIPDEVGNVAVAAYNAMLVAAASIKAGAKNVDVTKAVQRVASAYGVNPIASVRMHQMKRYVIDGVKEVALKDPTADDLEAGEEKVEECQFEQAEVYAVDVALSTGEGRPRPSGELRTTVYRRNVEAKYRLKVKASRALLGEVDRKFPALPFTLAHFEDERAARMGLTECVAHGLLSPYPVLHERVDARVAHFKCTVLLLPSGTTRVTGLELPTYFVTDKEADEETKALLAELEEVAAKKAKKKAAKKKKNSKK</sequence>
<evidence type="ECO:0000313" key="5">
    <source>
        <dbReference type="Proteomes" id="UP001530315"/>
    </source>
</evidence>
<dbReference type="InterPro" id="IPR047113">
    <property type="entry name" value="PA2G4/ARX1"/>
</dbReference>
<evidence type="ECO:0000259" key="3">
    <source>
        <dbReference type="Pfam" id="PF00557"/>
    </source>
</evidence>
<dbReference type="Gene3D" id="3.90.230.10">
    <property type="entry name" value="Creatinase/methionine aminopeptidase superfamily"/>
    <property type="match status" value="1"/>
</dbReference>
<dbReference type="Pfam" id="PF00557">
    <property type="entry name" value="Peptidase_M24"/>
    <property type="match status" value="1"/>
</dbReference>
<evidence type="ECO:0000313" key="4">
    <source>
        <dbReference type="EMBL" id="KAL3804617.1"/>
    </source>
</evidence>
<dbReference type="Gene3D" id="1.10.10.10">
    <property type="entry name" value="Winged helix-like DNA-binding domain superfamily/Winged helix DNA-binding domain"/>
    <property type="match status" value="1"/>
</dbReference>
<dbReference type="PANTHER" id="PTHR10804:SF11">
    <property type="entry name" value="PROLIFERATION-ASSOCIATED PROTEIN 2G4"/>
    <property type="match status" value="1"/>
</dbReference>
<feature type="region of interest" description="Disordered" evidence="2">
    <location>
        <begin position="1"/>
        <end position="30"/>
    </location>
</feature>